<reference evidence="1" key="2">
    <citation type="submission" date="2025-08" db="UniProtKB">
        <authorList>
            <consortium name="Ensembl"/>
        </authorList>
    </citation>
    <scope>IDENTIFICATION</scope>
</reference>
<gene>
    <name evidence="1" type="primary">LRRC51</name>
</gene>
<reference evidence="1" key="3">
    <citation type="submission" date="2025-09" db="UniProtKB">
        <authorList>
            <consortium name="Ensembl"/>
        </authorList>
    </citation>
    <scope>IDENTIFICATION</scope>
</reference>
<evidence type="ECO:0000313" key="1">
    <source>
        <dbReference type="Ensembl" id="ENSOARP00020058422.1"/>
    </source>
</evidence>
<protein>
    <submittedName>
        <fullName evidence="1">Leucine rich repeat containing 51</fullName>
    </submittedName>
</protein>
<proteinExistence type="predicted"/>
<accession>A0AC11EG82</accession>
<sequence>MNKRNYMNTSVQEPPLDYSFRSIHVTQGPDNFLQPECPLSPWQQHPAPWRSEQAGCPPSAPEPDPAREPH</sequence>
<name>A0AC11EG82_SHEEP</name>
<organism evidence="1">
    <name type="scientific">Ovis aries</name>
    <name type="common">Sheep</name>
    <dbReference type="NCBI Taxonomy" id="9940"/>
    <lineage>
        <taxon>Eukaryota</taxon>
        <taxon>Metazoa</taxon>
        <taxon>Chordata</taxon>
        <taxon>Craniata</taxon>
        <taxon>Vertebrata</taxon>
        <taxon>Euteleostomi</taxon>
        <taxon>Mammalia</taxon>
        <taxon>Eutheria</taxon>
        <taxon>Laurasiatheria</taxon>
        <taxon>Artiodactyla</taxon>
        <taxon>Ruminantia</taxon>
        <taxon>Pecora</taxon>
        <taxon>Bovidae</taxon>
        <taxon>Caprinae</taxon>
        <taxon>Ovis</taxon>
    </lineage>
</organism>
<reference evidence="1" key="1">
    <citation type="submission" date="2020-11" db="EMBL/GenBank/DDBJ databases">
        <authorList>
            <person name="Davenport K.M."/>
            <person name="Bickhart D.M."/>
            <person name="Smith T.P.L."/>
            <person name="Murdoch B.M."/>
            <person name="Rosen B.D."/>
        </authorList>
    </citation>
    <scope>NUCLEOTIDE SEQUENCE [LARGE SCALE GENOMIC DNA]</scope>
    <source>
        <strain evidence="1">OAR_USU_Benz2616</strain>
    </source>
</reference>
<dbReference type="Ensembl" id="ENSOART00020058038.1">
    <property type="protein sequence ID" value="ENSOARP00020058422.1"/>
    <property type="gene ID" value="ENSOARG00020017145.2"/>
</dbReference>